<comment type="caution">
    <text evidence="2">The sequence shown here is derived from an EMBL/GenBank/DDBJ whole genome shotgun (WGS) entry which is preliminary data.</text>
</comment>
<gene>
    <name evidence="2" type="ORF">NQ318_005423</name>
</gene>
<protein>
    <submittedName>
        <fullName evidence="2">Uncharacterized protein</fullName>
    </submittedName>
</protein>
<evidence type="ECO:0000313" key="3">
    <source>
        <dbReference type="Proteomes" id="UP001162162"/>
    </source>
</evidence>
<feature type="region of interest" description="Disordered" evidence="1">
    <location>
        <begin position="1"/>
        <end position="21"/>
    </location>
</feature>
<keyword evidence="3" id="KW-1185">Reference proteome</keyword>
<dbReference type="Proteomes" id="UP001162162">
    <property type="component" value="Unassembled WGS sequence"/>
</dbReference>
<organism evidence="2 3">
    <name type="scientific">Aromia moschata</name>
    <dbReference type="NCBI Taxonomy" id="1265417"/>
    <lineage>
        <taxon>Eukaryota</taxon>
        <taxon>Metazoa</taxon>
        <taxon>Ecdysozoa</taxon>
        <taxon>Arthropoda</taxon>
        <taxon>Hexapoda</taxon>
        <taxon>Insecta</taxon>
        <taxon>Pterygota</taxon>
        <taxon>Neoptera</taxon>
        <taxon>Endopterygota</taxon>
        <taxon>Coleoptera</taxon>
        <taxon>Polyphaga</taxon>
        <taxon>Cucujiformia</taxon>
        <taxon>Chrysomeloidea</taxon>
        <taxon>Cerambycidae</taxon>
        <taxon>Cerambycinae</taxon>
        <taxon>Callichromatini</taxon>
        <taxon>Aromia</taxon>
    </lineage>
</organism>
<sequence>MGGNQSAWTQEGEFHGHHRKGRDLNFKNMSLSNFSVANSTSYEALKSDVPRVAFPAETS</sequence>
<evidence type="ECO:0000256" key="1">
    <source>
        <dbReference type="SAM" id="MobiDB-lite"/>
    </source>
</evidence>
<proteinExistence type="predicted"/>
<name>A0AAV8YYL8_9CUCU</name>
<dbReference type="AlphaFoldDB" id="A0AAV8YYL8"/>
<accession>A0AAV8YYL8</accession>
<dbReference type="EMBL" id="JAPWTK010000035">
    <property type="protein sequence ID" value="KAJ8955875.1"/>
    <property type="molecule type" value="Genomic_DNA"/>
</dbReference>
<evidence type="ECO:0000313" key="2">
    <source>
        <dbReference type="EMBL" id="KAJ8955875.1"/>
    </source>
</evidence>
<reference evidence="2" key="1">
    <citation type="journal article" date="2023" name="Insect Mol. Biol.">
        <title>Genome sequencing provides insights into the evolution of gene families encoding plant cell wall-degrading enzymes in longhorned beetles.</title>
        <authorList>
            <person name="Shin N.R."/>
            <person name="Okamura Y."/>
            <person name="Kirsch R."/>
            <person name="Pauchet Y."/>
        </authorList>
    </citation>
    <scope>NUCLEOTIDE SEQUENCE</scope>
    <source>
        <strain evidence="2">AMC_N1</strain>
    </source>
</reference>